<dbReference type="InterPro" id="IPR029058">
    <property type="entry name" value="AB_hydrolase_fold"/>
</dbReference>
<dbReference type="RefSeq" id="WP_380148029.1">
    <property type="nucleotide sequence ID" value="NZ_JBHUOR010000107.1"/>
</dbReference>
<dbReference type="Proteomes" id="UP001597568">
    <property type="component" value="Unassembled WGS sequence"/>
</dbReference>
<accession>A0ABW5Y1U6</accession>
<dbReference type="Gene3D" id="3.40.50.1820">
    <property type="entry name" value="alpha/beta hydrolase"/>
    <property type="match status" value="1"/>
</dbReference>
<comment type="caution">
    <text evidence="1">The sequence shown here is derived from an EMBL/GenBank/DDBJ whole genome shotgun (WGS) entry which is preliminary data.</text>
</comment>
<reference evidence="2" key="1">
    <citation type="journal article" date="2019" name="Int. J. Syst. Evol. Microbiol.">
        <title>The Global Catalogue of Microorganisms (GCM) 10K type strain sequencing project: providing services to taxonomists for standard genome sequencing and annotation.</title>
        <authorList>
            <consortium name="The Broad Institute Genomics Platform"/>
            <consortium name="The Broad Institute Genome Sequencing Center for Infectious Disease"/>
            <person name="Wu L."/>
            <person name="Ma J."/>
        </authorList>
    </citation>
    <scope>NUCLEOTIDE SEQUENCE [LARGE SCALE GENOMIC DNA]</scope>
    <source>
        <strain evidence="2">KCTC 33522</strain>
    </source>
</reference>
<name>A0ABW5Y1U6_9BACL</name>
<evidence type="ECO:0000313" key="1">
    <source>
        <dbReference type="EMBL" id="MFD2869242.1"/>
    </source>
</evidence>
<protein>
    <submittedName>
        <fullName evidence="1">Alpha/beta hydrolase</fullName>
    </submittedName>
</protein>
<keyword evidence="2" id="KW-1185">Reference proteome</keyword>
<dbReference type="GO" id="GO:0016787">
    <property type="term" value="F:hydrolase activity"/>
    <property type="evidence" value="ECO:0007669"/>
    <property type="project" value="UniProtKB-KW"/>
</dbReference>
<proteinExistence type="predicted"/>
<dbReference type="SUPFAM" id="SSF53474">
    <property type="entry name" value="alpha/beta-Hydrolases"/>
    <property type="match status" value="1"/>
</dbReference>
<dbReference type="EMBL" id="JBHUOR010000107">
    <property type="protein sequence ID" value="MFD2869242.1"/>
    <property type="molecule type" value="Genomic_DNA"/>
</dbReference>
<keyword evidence="1" id="KW-0378">Hydrolase</keyword>
<organism evidence="1 2">
    <name type="scientific">Kurthia populi</name>
    <dbReference type="NCBI Taxonomy" id="1562132"/>
    <lineage>
        <taxon>Bacteria</taxon>
        <taxon>Bacillati</taxon>
        <taxon>Bacillota</taxon>
        <taxon>Bacilli</taxon>
        <taxon>Bacillales</taxon>
        <taxon>Caryophanaceae</taxon>
        <taxon>Kurthia</taxon>
    </lineage>
</organism>
<evidence type="ECO:0000313" key="2">
    <source>
        <dbReference type="Proteomes" id="UP001597568"/>
    </source>
</evidence>
<gene>
    <name evidence="1" type="ORF">ACFSY7_12135</name>
</gene>
<sequence length="132" mass="14647">MSVPNHDAAAFLPQRFYNYVTRYLALEGLSAVEIEAHAAPLNAQAQAILTTLVTLIDEVHSNVDKIVIPARLLYGGQDRPLYKASAELLLDHLTSEDKRVIGYSHAGHLMTVGEDAAQLNEDIFNFLETLDW</sequence>